<dbReference type="InterPro" id="IPR050789">
    <property type="entry name" value="Diverse_Enzym_Activities"/>
</dbReference>
<dbReference type="Proteomes" id="UP000076761">
    <property type="component" value="Unassembled WGS sequence"/>
</dbReference>
<accession>A0A165VKM3</accession>
<dbReference type="SUPFAM" id="SSF56601">
    <property type="entry name" value="beta-lactamase/transpeptidase-like"/>
    <property type="match status" value="1"/>
</dbReference>
<protein>
    <submittedName>
        <fullName evidence="2">Beta-lactamase/transpeptidase-like protein</fullName>
    </submittedName>
</protein>
<feature type="domain" description="Beta-lactamase-related" evidence="1">
    <location>
        <begin position="16"/>
        <end position="428"/>
    </location>
</feature>
<reference evidence="2 3" key="1">
    <citation type="journal article" date="2016" name="Mol. Biol. Evol.">
        <title>Comparative Genomics of Early-Diverging Mushroom-Forming Fungi Provides Insights into the Origins of Lignocellulose Decay Capabilities.</title>
        <authorList>
            <person name="Nagy L.G."/>
            <person name="Riley R."/>
            <person name="Tritt A."/>
            <person name="Adam C."/>
            <person name="Daum C."/>
            <person name="Floudas D."/>
            <person name="Sun H."/>
            <person name="Yadav J.S."/>
            <person name="Pangilinan J."/>
            <person name="Larsson K.H."/>
            <person name="Matsuura K."/>
            <person name="Barry K."/>
            <person name="Labutti K."/>
            <person name="Kuo R."/>
            <person name="Ohm R.A."/>
            <person name="Bhattacharya S.S."/>
            <person name="Shirouzu T."/>
            <person name="Yoshinaga Y."/>
            <person name="Martin F.M."/>
            <person name="Grigoriev I.V."/>
            <person name="Hibbett D.S."/>
        </authorList>
    </citation>
    <scope>NUCLEOTIDE SEQUENCE [LARGE SCALE GENOMIC DNA]</scope>
    <source>
        <strain evidence="2 3">HHB14362 ss-1</strain>
    </source>
</reference>
<dbReference type="Pfam" id="PF00144">
    <property type="entry name" value="Beta-lactamase"/>
    <property type="match status" value="1"/>
</dbReference>
<dbReference type="PANTHER" id="PTHR43283:SF3">
    <property type="entry name" value="BETA-LACTAMASE FAMILY PROTEIN (AFU_ORTHOLOGUE AFUA_5G07500)"/>
    <property type="match status" value="1"/>
</dbReference>
<evidence type="ECO:0000313" key="3">
    <source>
        <dbReference type="Proteomes" id="UP000076761"/>
    </source>
</evidence>
<dbReference type="InParanoid" id="A0A165VKM3"/>
<evidence type="ECO:0000313" key="2">
    <source>
        <dbReference type="EMBL" id="KZT29808.1"/>
    </source>
</evidence>
<dbReference type="InterPro" id="IPR001466">
    <property type="entry name" value="Beta-lactam-related"/>
</dbReference>
<organism evidence="2 3">
    <name type="scientific">Neolentinus lepideus HHB14362 ss-1</name>
    <dbReference type="NCBI Taxonomy" id="1314782"/>
    <lineage>
        <taxon>Eukaryota</taxon>
        <taxon>Fungi</taxon>
        <taxon>Dikarya</taxon>
        <taxon>Basidiomycota</taxon>
        <taxon>Agaricomycotina</taxon>
        <taxon>Agaricomycetes</taxon>
        <taxon>Gloeophyllales</taxon>
        <taxon>Gloeophyllaceae</taxon>
        <taxon>Neolentinus</taxon>
    </lineage>
</organism>
<dbReference type="InterPro" id="IPR012338">
    <property type="entry name" value="Beta-lactam/transpept-like"/>
</dbReference>
<dbReference type="AlphaFoldDB" id="A0A165VKM3"/>
<dbReference type="PANTHER" id="PTHR43283">
    <property type="entry name" value="BETA-LACTAMASE-RELATED"/>
    <property type="match status" value="1"/>
</dbReference>
<evidence type="ECO:0000259" key="1">
    <source>
        <dbReference type="Pfam" id="PF00144"/>
    </source>
</evidence>
<dbReference type="OrthoDB" id="428260at2759"/>
<keyword evidence="3" id="KW-1185">Reference proteome</keyword>
<proteinExistence type="predicted"/>
<dbReference type="Gene3D" id="3.40.710.10">
    <property type="entry name" value="DD-peptidase/beta-lactamase superfamily"/>
    <property type="match status" value="1"/>
</dbReference>
<dbReference type="STRING" id="1314782.A0A165VKM3"/>
<sequence length="480" mass="52687">MHADPPLAQLTSKIQAALDEATAKGVATGFQYALFNRDSIIFSGVSGYSTVPTEASPEGVPYCEDDVCQLASCAKLSMSMIVLHILERGLTKQGFTLADLDNPNAVAEVLPEFAMGSGHLVSKVIEGFERDQSGRRVMKLRDPKRRVTLRMLFTHTAGTSYWFTHQLMAESYQGSDGNEPLKGIAGFSGDISDFDVPLVAEPGTAWDYGHGVDWLAQFAVRSTGKNIRALFREIILEPLSLSINEVDIWDGPHITDSIVPMYIRNPSADQRDRRAGFEAIAFPIYSTEGDPPKGKAHYAGASMYASTRSYAKILQAVLRRDERILRASTWDMVYADGVGPLDAPGLWNGMSYKASIPMYSYDVPCFATPATAGSPETSNLLGCALETGLTLSGRPAGSFGWAGIANSYYFIDPVNGIGAMLSTQLMPFFDPEVIEIRDRLEKIIYENLHCLPGYAPIRNIIPTYSPIWRAVCRIFSFLTR</sequence>
<gene>
    <name evidence="2" type="ORF">NEOLEDRAFT_476754</name>
</gene>
<name>A0A165VKM3_9AGAM</name>
<dbReference type="EMBL" id="KV425553">
    <property type="protein sequence ID" value="KZT29808.1"/>
    <property type="molecule type" value="Genomic_DNA"/>
</dbReference>